<dbReference type="GO" id="GO:0005737">
    <property type="term" value="C:cytoplasm"/>
    <property type="evidence" value="ECO:0007669"/>
    <property type="project" value="UniProtKB-SubCell"/>
</dbReference>
<evidence type="ECO:0000256" key="1">
    <source>
        <dbReference type="ARBA" id="ARBA00004123"/>
    </source>
</evidence>
<dbReference type="GO" id="GO:1990846">
    <property type="term" value="F:ribonucleoside-diphosphate reductase inhibitor activity"/>
    <property type="evidence" value="ECO:0007669"/>
    <property type="project" value="TreeGrafter"/>
</dbReference>
<dbReference type="AlphaFoldDB" id="A0AAD6MR89"/>
<evidence type="ECO:0000256" key="3">
    <source>
        <dbReference type="ARBA" id="ARBA00005459"/>
    </source>
</evidence>
<evidence type="ECO:0000256" key="4">
    <source>
        <dbReference type="ARBA" id="ARBA00022490"/>
    </source>
</evidence>
<dbReference type="GO" id="GO:0005634">
    <property type="term" value="C:nucleus"/>
    <property type="evidence" value="ECO:0007669"/>
    <property type="project" value="UniProtKB-SubCell"/>
</dbReference>
<dbReference type="PANTHER" id="PTHR28081:SF1">
    <property type="entry name" value="DAMAGE-REGULATED IMPORT FACILITATOR 1"/>
    <property type="match status" value="1"/>
</dbReference>
<evidence type="ECO:0000313" key="7">
    <source>
        <dbReference type="EMBL" id="KAJ5704182.1"/>
    </source>
</evidence>
<dbReference type="PANTHER" id="PTHR28081">
    <property type="entry name" value="DAMAGE-REGULATED IMPORT FACILITATOR 1-RELATED"/>
    <property type="match status" value="1"/>
</dbReference>
<comment type="subcellular location">
    <subcellularLocation>
        <location evidence="2">Cytoplasm</location>
    </subcellularLocation>
    <subcellularLocation>
        <location evidence="1">Nucleus</location>
    </subcellularLocation>
</comment>
<comment type="caution">
    <text evidence="7">The sequence shown here is derived from an EMBL/GenBank/DDBJ whole genome shotgun (WGS) entry which is preliminary data.</text>
</comment>
<evidence type="ECO:0000256" key="6">
    <source>
        <dbReference type="SAM" id="MobiDB-lite"/>
    </source>
</evidence>
<name>A0AAD6MR89_9EURO</name>
<dbReference type="GO" id="GO:0008104">
    <property type="term" value="P:intracellular protein localization"/>
    <property type="evidence" value="ECO:0007669"/>
    <property type="project" value="TreeGrafter"/>
</dbReference>
<sequence length="235" mass="25813">MQPTNSALSKRRRFQSSITTYFSPPESSAANPSLSHNHYSTTTYSATPVVSAKVQASLLSVGMRVRKSVADGYKTQLALEKEKVEPVMPPQESFISKTYPPTTSSELAPFSGIPKFSNNLVTDDDAFSLPPSSQESVASSTAGPIGLNGQKRPLDNDIFADSDSDQEDGFPQWQGTTAGRTILSPSLGQQRRRILTAHKKSLMNQHPTMDLDDFEEASFLRRKEELDADYQMDCA</sequence>
<keyword evidence="4" id="KW-0963">Cytoplasm</keyword>
<dbReference type="Proteomes" id="UP001215712">
    <property type="component" value="Unassembled WGS sequence"/>
</dbReference>
<reference evidence="7" key="2">
    <citation type="submission" date="2023-01" db="EMBL/GenBank/DDBJ databases">
        <authorList>
            <person name="Petersen C."/>
        </authorList>
    </citation>
    <scope>NUCLEOTIDE SEQUENCE</scope>
    <source>
        <strain evidence="7">IBT 17514</strain>
    </source>
</reference>
<feature type="compositionally biased region" description="Polar residues" evidence="6">
    <location>
        <begin position="130"/>
        <end position="142"/>
    </location>
</feature>
<evidence type="ECO:0000256" key="2">
    <source>
        <dbReference type="ARBA" id="ARBA00004496"/>
    </source>
</evidence>
<evidence type="ECO:0000256" key="5">
    <source>
        <dbReference type="ARBA" id="ARBA00023242"/>
    </source>
</evidence>
<dbReference type="Pfam" id="PF08591">
    <property type="entry name" value="RNR_inhib"/>
    <property type="match status" value="1"/>
</dbReference>
<reference evidence="7" key="1">
    <citation type="journal article" date="2023" name="IMA Fungus">
        <title>Comparative genomic study of the Penicillium genus elucidates a diverse pangenome and 15 lateral gene transfer events.</title>
        <authorList>
            <person name="Petersen C."/>
            <person name="Sorensen T."/>
            <person name="Nielsen M.R."/>
            <person name="Sondergaard T.E."/>
            <person name="Sorensen J.L."/>
            <person name="Fitzpatrick D.A."/>
            <person name="Frisvad J.C."/>
            <person name="Nielsen K.L."/>
        </authorList>
    </citation>
    <scope>NUCLEOTIDE SEQUENCE</scope>
    <source>
        <strain evidence="7">IBT 17514</strain>
    </source>
</reference>
<dbReference type="InterPro" id="IPR013900">
    <property type="entry name" value="RNR_inhibitor"/>
</dbReference>
<feature type="region of interest" description="Disordered" evidence="6">
    <location>
        <begin position="129"/>
        <end position="154"/>
    </location>
</feature>
<dbReference type="EMBL" id="JAQJAN010000020">
    <property type="protein sequence ID" value="KAJ5704182.1"/>
    <property type="molecule type" value="Genomic_DNA"/>
</dbReference>
<feature type="region of interest" description="Disordered" evidence="6">
    <location>
        <begin position="1"/>
        <end position="39"/>
    </location>
</feature>
<organism evidence="7 8">
    <name type="scientific">Penicillium malachiteum</name>
    <dbReference type="NCBI Taxonomy" id="1324776"/>
    <lineage>
        <taxon>Eukaryota</taxon>
        <taxon>Fungi</taxon>
        <taxon>Dikarya</taxon>
        <taxon>Ascomycota</taxon>
        <taxon>Pezizomycotina</taxon>
        <taxon>Eurotiomycetes</taxon>
        <taxon>Eurotiomycetidae</taxon>
        <taxon>Eurotiales</taxon>
        <taxon>Aspergillaceae</taxon>
        <taxon>Penicillium</taxon>
    </lineage>
</organism>
<comment type="similarity">
    <text evidence="3">Belongs to the DIF1/spd1 family.</text>
</comment>
<gene>
    <name evidence="7" type="ORF">N7493_011320</name>
</gene>
<accession>A0AAD6MR89</accession>
<feature type="compositionally biased region" description="Polar residues" evidence="6">
    <location>
        <begin position="15"/>
        <end position="39"/>
    </location>
</feature>
<evidence type="ECO:0000313" key="8">
    <source>
        <dbReference type="Proteomes" id="UP001215712"/>
    </source>
</evidence>
<keyword evidence="5" id="KW-0539">Nucleus</keyword>
<proteinExistence type="inferred from homology"/>
<protein>
    <submittedName>
        <fullName evidence="7">Uncharacterized protein</fullName>
    </submittedName>
</protein>
<keyword evidence="8" id="KW-1185">Reference proteome</keyword>